<evidence type="ECO:0000256" key="16">
    <source>
        <dbReference type="ARBA" id="ARBA00067967"/>
    </source>
</evidence>
<reference evidence="20" key="1">
    <citation type="submission" date="2022-11" db="EMBL/GenBank/DDBJ databases">
        <authorList>
            <person name="Kikuchi T."/>
        </authorList>
    </citation>
    <scope>NUCLEOTIDE SEQUENCE</scope>
    <source>
        <strain evidence="20">PS1010</strain>
    </source>
</reference>
<keyword evidence="2" id="KW-1003">Cell membrane</keyword>
<accession>A0A9P1MW77</accession>
<evidence type="ECO:0000256" key="12">
    <source>
        <dbReference type="ARBA" id="ARBA00023273"/>
    </source>
</evidence>
<evidence type="ECO:0000256" key="19">
    <source>
        <dbReference type="SAM" id="Phobius"/>
    </source>
</evidence>
<dbReference type="FunFam" id="1.20.1070.10:FF:000128">
    <property type="entry name" value="Seven TM Receptor"/>
    <property type="match status" value="1"/>
</dbReference>
<keyword evidence="12" id="KW-0966">Cell projection</keyword>
<evidence type="ECO:0000256" key="11">
    <source>
        <dbReference type="ARBA" id="ARBA00023180"/>
    </source>
</evidence>
<keyword evidence="3" id="KW-0145">Chemotaxis</keyword>
<keyword evidence="7 19" id="KW-1133">Transmembrane helix</keyword>
<evidence type="ECO:0000256" key="18">
    <source>
        <dbReference type="ARBA" id="ARBA00082489"/>
    </source>
</evidence>
<dbReference type="GO" id="GO:0042048">
    <property type="term" value="P:olfactory behavior"/>
    <property type="evidence" value="ECO:0007669"/>
    <property type="project" value="TreeGrafter"/>
</dbReference>
<evidence type="ECO:0000256" key="5">
    <source>
        <dbReference type="ARBA" id="ARBA00022692"/>
    </source>
</evidence>
<dbReference type="PANTHER" id="PTHR22943:SF248">
    <property type="entry name" value="SEVEN TM RECEPTOR"/>
    <property type="match status" value="1"/>
</dbReference>
<evidence type="ECO:0000256" key="13">
    <source>
        <dbReference type="ARBA" id="ARBA00054965"/>
    </source>
</evidence>
<evidence type="ECO:0000256" key="2">
    <source>
        <dbReference type="ARBA" id="ARBA00022475"/>
    </source>
</evidence>
<evidence type="ECO:0000256" key="9">
    <source>
        <dbReference type="ARBA" id="ARBA00023136"/>
    </source>
</evidence>
<dbReference type="GO" id="GO:0060170">
    <property type="term" value="C:ciliary membrane"/>
    <property type="evidence" value="ECO:0007669"/>
    <property type="project" value="UniProtKB-SubCell"/>
</dbReference>
<dbReference type="EMBL" id="CANHGI010000002">
    <property type="protein sequence ID" value="CAI5441143.1"/>
    <property type="molecule type" value="Genomic_DNA"/>
</dbReference>
<keyword evidence="9 19" id="KW-0472">Membrane</keyword>
<evidence type="ECO:0000313" key="21">
    <source>
        <dbReference type="Proteomes" id="UP001152747"/>
    </source>
</evidence>
<proteinExistence type="inferred from homology"/>
<evidence type="ECO:0000256" key="4">
    <source>
        <dbReference type="ARBA" id="ARBA00022606"/>
    </source>
</evidence>
<evidence type="ECO:0000256" key="8">
    <source>
        <dbReference type="ARBA" id="ARBA00023069"/>
    </source>
</evidence>
<feature type="transmembrane region" description="Helical" evidence="19">
    <location>
        <begin position="199"/>
        <end position="222"/>
    </location>
</feature>
<comment type="subunit">
    <text evidence="15">Interacts with odr-4.</text>
</comment>
<dbReference type="Pfam" id="PF10326">
    <property type="entry name" value="7TM_GPCR_Str"/>
    <property type="match status" value="1"/>
</dbReference>
<sequence length="351" mass="39724">MSNFVQNRIQDISATISVLLNIILIFLILTKSPKKLGSYKYLMLYISLFEILYSILDVVVSPVIISKGSACLVISYIKNSMLSQTINIVLHTSYCGSFGTSMGIFALHFIYRYLTATGSKYISTFESWKMICWMLIPITYGIIWGLIGYTFIGPNAYTNDFMKNDIEYVFGWDIRDTIYIGPHFYKTDSLNFTWIDKNAFIAAGGMCIILLSSIITILYFGVKCYKSINNMVKDRVSTSSSNFKNVQTQLFYALVIQTIIPVLFLHIPVSVIFICTFLELNIGLFGGIVTISIALFPAIDPLPTMFIIKIYRDAIIGYVRSFLHYTKIFPNKNCAIQSISNHPKDISTPNS</sequence>
<feature type="transmembrane region" description="Helical" evidence="19">
    <location>
        <begin position="12"/>
        <end position="30"/>
    </location>
</feature>
<evidence type="ECO:0000256" key="7">
    <source>
        <dbReference type="ARBA" id="ARBA00022989"/>
    </source>
</evidence>
<feature type="transmembrane region" description="Helical" evidence="19">
    <location>
        <begin position="131"/>
        <end position="152"/>
    </location>
</feature>
<keyword evidence="21" id="KW-1185">Reference proteome</keyword>
<dbReference type="PANTHER" id="PTHR22943">
    <property type="entry name" value="7-TRANSMEMBRANE DOMAIN RECEPTOR C.ELEGANS"/>
    <property type="match status" value="1"/>
</dbReference>
<keyword evidence="4" id="KW-0716">Sensory transduction</keyword>
<keyword evidence="5 19" id="KW-0812">Transmembrane</keyword>
<name>A0A9P1MW77_9PELO</name>
<dbReference type="OrthoDB" id="2101615at2759"/>
<evidence type="ECO:0000313" key="20">
    <source>
        <dbReference type="EMBL" id="CAI5441143.1"/>
    </source>
</evidence>
<gene>
    <name evidence="20" type="ORF">CAMP_LOCUS3780</name>
</gene>
<keyword evidence="6" id="KW-0552">Olfaction</keyword>
<feature type="transmembrane region" description="Helical" evidence="19">
    <location>
        <begin position="250"/>
        <end position="274"/>
    </location>
</feature>
<evidence type="ECO:0000256" key="17">
    <source>
        <dbReference type="ARBA" id="ARBA00078653"/>
    </source>
</evidence>
<evidence type="ECO:0000256" key="6">
    <source>
        <dbReference type="ARBA" id="ARBA00022725"/>
    </source>
</evidence>
<organism evidence="20 21">
    <name type="scientific">Caenorhabditis angaria</name>
    <dbReference type="NCBI Taxonomy" id="860376"/>
    <lineage>
        <taxon>Eukaryota</taxon>
        <taxon>Metazoa</taxon>
        <taxon>Ecdysozoa</taxon>
        <taxon>Nematoda</taxon>
        <taxon>Chromadorea</taxon>
        <taxon>Rhabditida</taxon>
        <taxon>Rhabditina</taxon>
        <taxon>Rhabditomorpha</taxon>
        <taxon>Rhabditoidea</taxon>
        <taxon>Rhabditidae</taxon>
        <taxon>Peloderinae</taxon>
        <taxon>Caenorhabditis</taxon>
    </lineage>
</organism>
<evidence type="ECO:0000256" key="15">
    <source>
        <dbReference type="ARBA" id="ARBA00064300"/>
    </source>
</evidence>
<dbReference type="AlphaFoldDB" id="A0A9P1MW77"/>
<evidence type="ECO:0000256" key="1">
    <source>
        <dbReference type="ARBA" id="ARBA00004272"/>
    </source>
</evidence>
<dbReference type="SUPFAM" id="SSF81321">
    <property type="entry name" value="Family A G protein-coupled receptor-like"/>
    <property type="match status" value="1"/>
</dbReference>
<comment type="caution">
    <text evidence="20">The sequence shown here is derived from an EMBL/GenBank/DDBJ whole genome shotgun (WGS) entry which is preliminary data.</text>
</comment>
<dbReference type="GO" id="GO:0006935">
    <property type="term" value="P:chemotaxis"/>
    <property type="evidence" value="ECO:0007669"/>
    <property type="project" value="UniProtKB-KW"/>
</dbReference>
<dbReference type="Proteomes" id="UP001152747">
    <property type="component" value="Unassembled WGS sequence"/>
</dbReference>
<evidence type="ECO:0000256" key="3">
    <source>
        <dbReference type="ARBA" id="ARBA00022500"/>
    </source>
</evidence>
<feature type="transmembrane region" description="Helical" evidence="19">
    <location>
        <begin position="85"/>
        <end position="110"/>
    </location>
</feature>
<comment type="function">
    <text evidence="13">An odorant receptor which affects chemotaxis to the volatile odorant diacetyl. Specifies AWA neuronal cell fate via the odr-7 pathway.</text>
</comment>
<comment type="similarity">
    <text evidence="14">Belongs to the nematode receptor-like protein str family.</text>
</comment>
<feature type="transmembrane region" description="Helical" evidence="19">
    <location>
        <begin position="42"/>
        <end position="65"/>
    </location>
</feature>
<evidence type="ECO:0000256" key="10">
    <source>
        <dbReference type="ARBA" id="ARBA00023170"/>
    </source>
</evidence>
<keyword evidence="10" id="KW-0675">Receptor</keyword>
<comment type="subcellular location">
    <subcellularLocation>
        <location evidence="1">Cell projection</location>
        <location evidence="1">Cilium membrane</location>
        <topology evidence="1">Multi-pass membrane protein</topology>
    </subcellularLocation>
</comment>
<protein>
    <recommendedName>
        <fullName evidence="16">Serpentine receptor class r-10</fullName>
    </recommendedName>
    <alternativeName>
        <fullName evidence="17">Odorant response abnormal protein 10</fullName>
    </alternativeName>
    <alternativeName>
        <fullName evidence="18">Olfactory receptor 10</fullName>
    </alternativeName>
</protein>
<evidence type="ECO:0000256" key="14">
    <source>
        <dbReference type="ARBA" id="ARBA00061678"/>
    </source>
</evidence>
<feature type="transmembrane region" description="Helical" evidence="19">
    <location>
        <begin position="280"/>
        <end position="299"/>
    </location>
</feature>
<dbReference type="GO" id="GO:0038022">
    <property type="term" value="F:G protein-coupled olfactory receptor activity"/>
    <property type="evidence" value="ECO:0007669"/>
    <property type="project" value="TreeGrafter"/>
</dbReference>
<dbReference type="InterPro" id="IPR019428">
    <property type="entry name" value="7TM_GPCR_serpentine_rcpt_Str"/>
</dbReference>
<keyword evidence="8" id="KW-0969">Cilium</keyword>
<keyword evidence="11" id="KW-0325">Glycoprotein</keyword>